<gene>
    <name evidence="2" type="primary">rfbF</name>
    <name evidence="2" type="ORF">H2LOC_019515</name>
</gene>
<dbReference type="PANTHER" id="PTHR47183:SF1">
    <property type="entry name" value="GLUCOSE-1-PHOSPHATE CYTIDYLYLTRANSFERASE"/>
    <property type="match status" value="1"/>
</dbReference>
<dbReference type="SUPFAM" id="SSF53448">
    <property type="entry name" value="Nucleotide-diphospho-sugar transferases"/>
    <property type="match status" value="1"/>
</dbReference>
<dbReference type="InterPro" id="IPR046981">
    <property type="entry name" value="G1P_cyt_trans"/>
</dbReference>
<dbReference type="AlphaFoldDB" id="A0A6B8KH36"/>
<protein>
    <submittedName>
        <fullName evidence="2">Glucose-1-phosphate cytidylyltransferase</fullName>
        <ecNumber evidence="2">2.7.7.33</ecNumber>
    </submittedName>
</protein>
<dbReference type="RefSeq" id="WP_136494339.1">
    <property type="nucleotide sequence ID" value="NZ_CP046052.1"/>
</dbReference>
<dbReference type="Proteomes" id="UP000309061">
    <property type="component" value="Chromosome"/>
</dbReference>
<dbReference type="KEGG" id="mhey:H2LOC_019515"/>
<dbReference type="GO" id="GO:0009243">
    <property type="term" value="P:O antigen biosynthetic process"/>
    <property type="evidence" value="ECO:0007669"/>
    <property type="project" value="InterPro"/>
</dbReference>
<dbReference type="OrthoDB" id="9814110at2"/>
<dbReference type="PANTHER" id="PTHR47183">
    <property type="entry name" value="GLUCOSE-1-PHOSPHATE CYTIDYLYLTRANSFERASE-RELATED"/>
    <property type="match status" value="1"/>
</dbReference>
<dbReference type="EC" id="2.7.7.33" evidence="2"/>
<keyword evidence="2" id="KW-0548">Nucleotidyltransferase</keyword>
<evidence type="ECO:0000313" key="3">
    <source>
        <dbReference type="Proteomes" id="UP000309061"/>
    </source>
</evidence>
<dbReference type="Pfam" id="PF00483">
    <property type="entry name" value="NTP_transferase"/>
    <property type="match status" value="1"/>
</dbReference>
<evidence type="ECO:0000259" key="1">
    <source>
        <dbReference type="Pfam" id="PF00483"/>
    </source>
</evidence>
<organism evidence="2 3">
    <name type="scientific">Methylocystis heyeri</name>
    <dbReference type="NCBI Taxonomy" id="391905"/>
    <lineage>
        <taxon>Bacteria</taxon>
        <taxon>Pseudomonadati</taxon>
        <taxon>Pseudomonadota</taxon>
        <taxon>Alphaproteobacteria</taxon>
        <taxon>Hyphomicrobiales</taxon>
        <taxon>Methylocystaceae</taxon>
        <taxon>Methylocystis</taxon>
    </lineage>
</organism>
<dbReference type="CDD" id="cd02524">
    <property type="entry name" value="G1P_cytidylyltransferase"/>
    <property type="match status" value="1"/>
</dbReference>
<keyword evidence="2" id="KW-0808">Transferase</keyword>
<feature type="domain" description="Nucleotidyl transferase" evidence="1">
    <location>
        <begin position="2"/>
        <end position="200"/>
    </location>
</feature>
<dbReference type="InterPro" id="IPR005835">
    <property type="entry name" value="NTP_transferase_dom"/>
</dbReference>
<dbReference type="NCBIfam" id="TIGR02623">
    <property type="entry name" value="G1P_cyt_trans"/>
    <property type="match status" value="1"/>
</dbReference>
<dbReference type="EMBL" id="CP046052">
    <property type="protein sequence ID" value="QGM47684.1"/>
    <property type="molecule type" value="Genomic_DNA"/>
</dbReference>
<dbReference type="InterPro" id="IPR013446">
    <property type="entry name" value="G1P_cyt_trans-like"/>
</dbReference>
<proteinExistence type="predicted"/>
<evidence type="ECO:0000313" key="2">
    <source>
        <dbReference type="EMBL" id="QGM47684.1"/>
    </source>
</evidence>
<dbReference type="GO" id="GO:0047343">
    <property type="term" value="F:glucose-1-phosphate cytidylyltransferase activity"/>
    <property type="evidence" value="ECO:0007669"/>
    <property type="project" value="UniProtKB-EC"/>
</dbReference>
<name>A0A6B8KH36_9HYPH</name>
<keyword evidence="3" id="KW-1185">Reference proteome</keyword>
<accession>A0A6B8KH36</accession>
<sequence length="256" mass="29064">MKVVILTGGLGTRLAEETSVRPKPMVEIGGRPILWHIMKTYSAHGFNEFVLCLGYKGYYIKEFFSNYFLHMSDVTFDMRTRAMEVHRENAEPWRVTLVDTGDNTQTGGRLKRVIEHVANEEVFALTYGDGVSDIDLTAELAFHKSHGKLATVAAVRPAMRFGSMTLDYDSVTAFAEKPIAESGWVNGGFFLLSPKVAELIEGDSVVWERGPLNELARMGELRAFVHDGFWYPMDTLRDKIFLEEEWSSGRAKWKIW</sequence>
<dbReference type="InterPro" id="IPR029044">
    <property type="entry name" value="Nucleotide-diphossugar_trans"/>
</dbReference>
<reference evidence="2 3" key="1">
    <citation type="submission" date="2019-11" db="EMBL/GenBank/DDBJ databases">
        <title>The genome sequence of Methylocystis heyeri.</title>
        <authorList>
            <person name="Oshkin I.Y."/>
            <person name="Miroshnikov K."/>
            <person name="Dedysh S.N."/>
        </authorList>
    </citation>
    <scope>NUCLEOTIDE SEQUENCE [LARGE SCALE GENOMIC DNA]</scope>
    <source>
        <strain evidence="2 3">H2</strain>
    </source>
</reference>
<dbReference type="Gene3D" id="3.90.550.10">
    <property type="entry name" value="Spore Coat Polysaccharide Biosynthesis Protein SpsA, Chain A"/>
    <property type="match status" value="1"/>
</dbReference>